<accession>A0ABU3MUH0</accession>
<dbReference type="Proteomes" id="UP001074635">
    <property type="component" value="Unassembled WGS sequence"/>
</dbReference>
<comment type="caution">
    <text evidence="1">The sequence shown here is derived from an EMBL/GenBank/DDBJ whole genome shotgun (WGS) entry which is preliminary data.</text>
</comment>
<reference evidence="1" key="1">
    <citation type="submission" date="2023-08" db="EMBL/GenBank/DDBJ databases">
        <title>Study of Resistomes in environmental pathogenic environmental.</title>
        <authorList>
            <person name="Bhattacharjee A."/>
            <person name="Singh A.K."/>
        </authorList>
    </citation>
    <scope>NUCLEOTIDE SEQUENCE</scope>
    <source>
        <strain evidence="1">S1</strain>
    </source>
</reference>
<evidence type="ECO:0000313" key="2">
    <source>
        <dbReference type="Proteomes" id="UP001074635"/>
    </source>
</evidence>
<sequence length="114" mass="12955">MNKGLQALGRLKVGRMNQTEAAYAKRLEQLKQAGEIAWFKFEGLKFRLADNTFYTPDFVLMLSDGVMEAHEVKGFWMDDARAKIKIAADMYPFRFVAVKAQTKKAGGGWAIEQF</sequence>
<organism evidence="1 2">
    <name type="scientific">Alcaligenes nematophilus</name>
    <dbReference type="NCBI Taxonomy" id="2994643"/>
    <lineage>
        <taxon>Bacteria</taxon>
        <taxon>Pseudomonadati</taxon>
        <taxon>Pseudomonadota</taxon>
        <taxon>Betaproteobacteria</taxon>
        <taxon>Burkholderiales</taxon>
        <taxon>Alcaligenaceae</taxon>
        <taxon>Alcaligenes</taxon>
    </lineage>
</organism>
<name>A0ABU3MUH0_9BURK</name>
<proteinExistence type="predicted"/>
<gene>
    <name evidence="1" type="ORF">OYC61_014000</name>
</gene>
<keyword evidence="2" id="KW-1185">Reference proteome</keyword>
<dbReference type="Gene3D" id="3.40.91.30">
    <property type="match status" value="1"/>
</dbReference>
<dbReference type="RefSeq" id="WP_268380464.1">
    <property type="nucleotide sequence ID" value="NZ_JAPQTC020000004.1"/>
</dbReference>
<evidence type="ECO:0000313" key="1">
    <source>
        <dbReference type="EMBL" id="MDT8505413.1"/>
    </source>
</evidence>
<protein>
    <submittedName>
        <fullName evidence="1">DUF1064 domain-containing protein</fullName>
    </submittedName>
</protein>
<dbReference type="EMBL" id="JAPQTC020000004">
    <property type="protein sequence ID" value="MDT8505413.1"/>
    <property type="molecule type" value="Genomic_DNA"/>
</dbReference>